<sequence length="205" mass="23068">MLIKVWEMYLDRQCNISDGRVLGSKEFHIRKYPLARMFWVPSAAAIKAAYDVLFRKAVVFHITLRAAGDDQRSERTAPGAPVCLPSHMPDAEWLACMRRVKITLQAPDSSGEVSDKWVSPLRYLGVLGLTNLEMVYLDFSDGIGGDPQKCLNARWLTLPGLIGALKQVRRLKVDGLEVLGVDAEAKDKIEQAVGLRKVRRRKHKK</sequence>
<organism evidence="1 2">
    <name type="scientific">Coniosporium uncinatum</name>
    <dbReference type="NCBI Taxonomy" id="93489"/>
    <lineage>
        <taxon>Eukaryota</taxon>
        <taxon>Fungi</taxon>
        <taxon>Dikarya</taxon>
        <taxon>Ascomycota</taxon>
        <taxon>Pezizomycotina</taxon>
        <taxon>Dothideomycetes</taxon>
        <taxon>Dothideomycetes incertae sedis</taxon>
        <taxon>Coniosporium</taxon>
    </lineage>
</organism>
<reference evidence="1" key="1">
    <citation type="submission" date="2024-09" db="EMBL/GenBank/DDBJ databases">
        <title>Black Yeasts Isolated from many extreme environments.</title>
        <authorList>
            <person name="Coleine C."/>
            <person name="Stajich J.E."/>
            <person name="Selbmann L."/>
        </authorList>
    </citation>
    <scope>NUCLEOTIDE SEQUENCE</scope>
    <source>
        <strain evidence="1">CCFEE 5737</strain>
    </source>
</reference>
<keyword evidence="2" id="KW-1185">Reference proteome</keyword>
<evidence type="ECO:0000313" key="2">
    <source>
        <dbReference type="Proteomes" id="UP001186974"/>
    </source>
</evidence>
<comment type="caution">
    <text evidence="1">The sequence shown here is derived from an EMBL/GenBank/DDBJ whole genome shotgun (WGS) entry which is preliminary data.</text>
</comment>
<protein>
    <submittedName>
        <fullName evidence="1">Uncharacterized protein</fullName>
    </submittedName>
</protein>
<proteinExistence type="predicted"/>
<dbReference type="Proteomes" id="UP001186974">
    <property type="component" value="Unassembled WGS sequence"/>
</dbReference>
<evidence type="ECO:0000313" key="1">
    <source>
        <dbReference type="EMBL" id="KAK3080570.1"/>
    </source>
</evidence>
<accession>A0ACC3DUU7</accession>
<name>A0ACC3DUU7_9PEZI</name>
<gene>
    <name evidence="1" type="ORF">LTS18_000180</name>
</gene>
<dbReference type="EMBL" id="JAWDJW010000503">
    <property type="protein sequence ID" value="KAK3080570.1"/>
    <property type="molecule type" value="Genomic_DNA"/>
</dbReference>